<dbReference type="EMBL" id="LWDD02000865">
    <property type="protein sequence ID" value="KAE8256301.1"/>
    <property type="molecule type" value="Genomic_DNA"/>
</dbReference>
<feature type="compositionally biased region" description="Low complexity" evidence="1">
    <location>
        <begin position="28"/>
        <end position="57"/>
    </location>
</feature>
<dbReference type="AlphaFoldDB" id="A0A177UAI5"/>
<evidence type="ECO:0000256" key="1">
    <source>
        <dbReference type="SAM" id="MobiDB-lite"/>
    </source>
</evidence>
<evidence type="ECO:0000313" key="5">
    <source>
        <dbReference type="Proteomes" id="UP000836402"/>
    </source>
</evidence>
<gene>
    <name evidence="3" type="ORF">A4X03_0g5431</name>
    <name evidence="2" type="ORF">JKIAZH3_G4121</name>
</gene>
<accession>A0A177UAI5</accession>
<evidence type="ECO:0000313" key="4">
    <source>
        <dbReference type="Proteomes" id="UP000077671"/>
    </source>
</evidence>
<feature type="compositionally biased region" description="Basic and acidic residues" evidence="1">
    <location>
        <begin position="268"/>
        <end position="277"/>
    </location>
</feature>
<feature type="compositionally biased region" description="Polar residues" evidence="1">
    <location>
        <begin position="231"/>
        <end position="242"/>
    </location>
</feature>
<evidence type="ECO:0000313" key="3">
    <source>
        <dbReference type="EMBL" id="KAE8256301.1"/>
    </source>
</evidence>
<reference evidence="3" key="2">
    <citation type="journal article" date="2019" name="IMA Fungus">
        <title>Genome sequencing and comparison of five Tilletia species to identify candidate genes for the detection of regulated species infecting wheat.</title>
        <authorList>
            <person name="Nguyen H.D.T."/>
            <person name="Sultana T."/>
            <person name="Kesanakurti P."/>
            <person name="Hambleton S."/>
        </authorList>
    </citation>
    <scope>NUCLEOTIDE SEQUENCE</scope>
    <source>
        <strain evidence="3">DAOMC 238032</strain>
    </source>
</reference>
<organism evidence="3 4">
    <name type="scientific">Tilletia caries</name>
    <name type="common">wheat bunt fungus</name>
    <dbReference type="NCBI Taxonomy" id="13290"/>
    <lineage>
        <taxon>Eukaryota</taxon>
        <taxon>Fungi</taxon>
        <taxon>Dikarya</taxon>
        <taxon>Basidiomycota</taxon>
        <taxon>Ustilaginomycotina</taxon>
        <taxon>Exobasidiomycetes</taxon>
        <taxon>Tilletiales</taxon>
        <taxon>Tilletiaceae</taxon>
        <taxon>Tilletia</taxon>
    </lineage>
</organism>
<feature type="compositionally biased region" description="Acidic residues" evidence="1">
    <location>
        <begin position="143"/>
        <end position="167"/>
    </location>
</feature>
<proteinExistence type="predicted"/>
<name>A0A177UAI5_9BASI</name>
<feature type="region of interest" description="Disordered" evidence="1">
    <location>
        <begin position="23"/>
        <end position="81"/>
    </location>
</feature>
<protein>
    <submittedName>
        <fullName evidence="3">Uncharacterized protein</fullName>
    </submittedName>
</protein>
<reference evidence="2" key="3">
    <citation type="submission" date="2020-10" db="EMBL/GenBank/DDBJ databases">
        <authorList>
            <person name="Sedaghatjoo S."/>
        </authorList>
    </citation>
    <scope>NUCLEOTIDE SEQUENCE</scope>
    <source>
        <strain evidence="2">AZH3</strain>
    </source>
</reference>
<feature type="compositionally biased region" description="Gly residues" evidence="1">
    <location>
        <begin position="256"/>
        <end position="267"/>
    </location>
</feature>
<comment type="caution">
    <text evidence="3">The sequence shown here is derived from an EMBL/GenBank/DDBJ whole genome shotgun (WGS) entry which is preliminary data.</text>
</comment>
<feature type="compositionally biased region" description="Low complexity" evidence="1">
    <location>
        <begin position="243"/>
        <end position="255"/>
    </location>
</feature>
<feature type="region of interest" description="Disordered" evidence="1">
    <location>
        <begin position="183"/>
        <end position="277"/>
    </location>
</feature>
<keyword evidence="5" id="KW-1185">Reference proteome</keyword>
<evidence type="ECO:0000313" key="2">
    <source>
        <dbReference type="EMBL" id="CAD6939352.1"/>
    </source>
</evidence>
<dbReference type="EMBL" id="CAJHJG010004209">
    <property type="protein sequence ID" value="CAD6939352.1"/>
    <property type="molecule type" value="Genomic_DNA"/>
</dbReference>
<dbReference type="Proteomes" id="UP000836402">
    <property type="component" value="Unassembled WGS sequence"/>
</dbReference>
<sequence length="277" mass="29368">MHKANKPNAPVASLSSKLQGLKFMQRGAAPAPAAATPAATATATAQPSTSAQATPQTGSTSQLQVYVPTVPARPDGTEDGNVEHWVLPFLSSSATTQHPSSVPQHDGGASSRETAAFAQLGWNDWLVTHQQERTGTKRKRGLDDDDEEVVKVEDDDEEVKDTAEEAEGAEIAVVGRRKFGSWVVTATKKRRKSENGEEQGGQQDEEEEDDEGKVVPIETPSKHNRFAAVRESNSSSGLRKSTGQGRKGISQSSSGRGSGGSSSGGGGHIERKNSRNR</sequence>
<reference evidence="3" key="1">
    <citation type="submission" date="2016-04" db="EMBL/GenBank/DDBJ databases">
        <authorList>
            <person name="Nguyen H.D."/>
            <person name="Kesanakurti P."/>
            <person name="Cullis J."/>
            <person name="Levesque C.A."/>
            <person name="Hambleton S."/>
        </authorList>
    </citation>
    <scope>NUCLEOTIDE SEQUENCE</scope>
    <source>
        <strain evidence="3">DAOMC 238032</strain>
    </source>
</reference>
<dbReference type="Proteomes" id="UP000077671">
    <property type="component" value="Unassembled WGS sequence"/>
</dbReference>
<feature type="region of interest" description="Disordered" evidence="1">
    <location>
        <begin position="131"/>
        <end position="167"/>
    </location>
</feature>